<comment type="subcellular location">
    <subcellularLocation>
        <location evidence="1">Cell outer membrane</location>
    </subcellularLocation>
</comment>
<keyword evidence="3" id="KW-0998">Cell outer membrane</keyword>
<evidence type="ECO:0000256" key="1">
    <source>
        <dbReference type="ARBA" id="ARBA00004442"/>
    </source>
</evidence>
<evidence type="ECO:0000256" key="2">
    <source>
        <dbReference type="ARBA" id="ARBA00023136"/>
    </source>
</evidence>
<evidence type="ECO:0000256" key="3">
    <source>
        <dbReference type="ARBA" id="ARBA00023237"/>
    </source>
</evidence>
<evidence type="ECO:0000313" key="6">
    <source>
        <dbReference type="Proteomes" id="UP000505306"/>
    </source>
</evidence>
<evidence type="ECO:0000313" key="5">
    <source>
        <dbReference type="EMBL" id="QIE60092.1"/>
    </source>
</evidence>
<evidence type="ECO:0000256" key="4">
    <source>
        <dbReference type="SAM" id="SignalP"/>
    </source>
</evidence>
<name>A0A6G6GNG2_9FLAO</name>
<protein>
    <submittedName>
        <fullName evidence="5">TonB-dependent receptor</fullName>
    </submittedName>
</protein>
<dbReference type="AlphaFoldDB" id="A0A6G6GNG2"/>
<dbReference type="GO" id="GO:0009279">
    <property type="term" value="C:cell outer membrane"/>
    <property type="evidence" value="ECO:0007669"/>
    <property type="project" value="UniProtKB-SubCell"/>
</dbReference>
<keyword evidence="5" id="KW-0675">Receptor</keyword>
<dbReference type="RefSeq" id="WP_164680104.1">
    <property type="nucleotide sequence ID" value="NZ_CP049057.1"/>
</dbReference>
<dbReference type="InterPro" id="IPR008969">
    <property type="entry name" value="CarboxyPept-like_regulatory"/>
</dbReference>
<accession>A0A6G6GNG2</accession>
<dbReference type="KEGG" id="mgel:G5B37_11115"/>
<dbReference type="Gene3D" id="2.40.170.20">
    <property type="entry name" value="TonB-dependent receptor, beta-barrel domain"/>
    <property type="match status" value="1"/>
</dbReference>
<gene>
    <name evidence="5" type="ORF">G5B37_11115</name>
</gene>
<dbReference type="SUPFAM" id="SSF49464">
    <property type="entry name" value="Carboxypeptidase regulatory domain-like"/>
    <property type="match status" value="1"/>
</dbReference>
<feature type="signal peptide" evidence="4">
    <location>
        <begin position="1"/>
        <end position="20"/>
    </location>
</feature>
<keyword evidence="4" id="KW-0732">Signal</keyword>
<feature type="chain" id="PRO_5026339580" evidence="4">
    <location>
        <begin position="21"/>
        <end position="948"/>
    </location>
</feature>
<dbReference type="Gene3D" id="2.60.40.1120">
    <property type="entry name" value="Carboxypeptidase-like, regulatory domain"/>
    <property type="match status" value="1"/>
</dbReference>
<organism evidence="5 6">
    <name type="scientific">Rasiella rasia</name>
    <dbReference type="NCBI Taxonomy" id="2744027"/>
    <lineage>
        <taxon>Bacteria</taxon>
        <taxon>Pseudomonadati</taxon>
        <taxon>Bacteroidota</taxon>
        <taxon>Flavobacteriia</taxon>
        <taxon>Flavobacteriales</taxon>
        <taxon>Flavobacteriaceae</taxon>
        <taxon>Rasiella</taxon>
    </lineage>
</organism>
<keyword evidence="6" id="KW-1185">Reference proteome</keyword>
<dbReference type="SUPFAM" id="SSF56935">
    <property type="entry name" value="Porins"/>
    <property type="match status" value="1"/>
</dbReference>
<dbReference type="InterPro" id="IPR036942">
    <property type="entry name" value="Beta-barrel_TonB_sf"/>
</dbReference>
<proteinExistence type="predicted"/>
<dbReference type="EMBL" id="CP049057">
    <property type="protein sequence ID" value="QIE60092.1"/>
    <property type="molecule type" value="Genomic_DNA"/>
</dbReference>
<dbReference type="Proteomes" id="UP000505306">
    <property type="component" value="Chromosome"/>
</dbReference>
<sequence length="948" mass="106370">MGKIIFNILSCFLFSTLSFAQDTVVKGRIIDSDSTEPVADVDLQVLGTVFNATSDAQGFFEISDINLPLGEQVLEVSKPGYLSRRIRIIIVKGNSINLNPILFEIDLSEIEAQIGIISLSDNELNQDEGVAFNISGLLQASRDVFLNAAAFDFSSTFFRPRGLDNANGKVLINGIEMNKLFNGRPQWGNWGGLNDVQRNREFSMGLTPNEYTFGDLAGTTNIIMRASQYRQGGRVSYAMANRSYEGRVMGSYNSGLSLKGWAYSVLVSRRFGDQGFVEGTPYDANSFFASVEKKISETHSFNLSTFYTPNRRGRSTALTQEVIDLKGIHYNPNWGFQNGTVRNSRIREIEEPVIMLNHYWTGSNTTINTNIGYQFGKVGTTRIDNGGTRLITVNGEEAYIGGARNPLSNYYQRLPSFFLQDENPTAYNYQQAFLAQQEFINNGQLNWAELYEANTNASNSSNGGNSLYVLQEDRTDDTQITVNSILSSQLSDKVILNGNINYRTLRSENFAALKDLLGGTGYLDVDFFAEDEEDIILGDIAQSDLRNRNRIVQEGERYKYNYELTATVFSGFAQAQFKYNRVDMYISATGGQTKYQRNGLYENGNYPGALSFGGSEQLNFTNFGLKGGATYKVTGRHLVDFNAGYFTKPPTLRNSFSNARQTNNVTIGLTEAIYQSADVSYIYRSPLVKSRLTAYYVGASNLSEIGFYFTENLTGIGQGESAFVQEILNGIETRNTGVEFGLEGQVTPTLTIKSAASVGQNIYMNNPNLYLTSDDFEDALRFGDGTAKLKNYHIASGPERAYQIGLDYRDPKFWWVGATVNYFSNAYIDSNNLARTDNFSQDFDGQTFSDYNEDEARTLLQQEEFDDYFLVNVVGGKSWRIKSYYVGFFATVNNVLDQTYKTGGFEQGRLSNYRDLKEDASRKHGRIFGPRYFFGNGTTYYLNFYIRF</sequence>
<keyword evidence="2" id="KW-0472">Membrane</keyword>
<reference evidence="5 6" key="1">
    <citation type="submission" date="2020-02" db="EMBL/GenBank/DDBJ databases">
        <title>Complete genome sequence of Flavobacteriaceae bacterium.</title>
        <authorList>
            <person name="Kim S.-J."/>
            <person name="Kim Y.-S."/>
            <person name="Kim K.-H."/>
        </authorList>
    </citation>
    <scope>NUCLEOTIDE SEQUENCE [LARGE SCALE GENOMIC DNA]</scope>
    <source>
        <strain evidence="5 6">RR4-40</strain>
    </source>
</reference>
<dbReference type="Pfam" id="PF13715">
    <property type="entry name" value="CarbopepD_reg_2"/>
    <property type="match status" value="1"/>
</dbReference>